<comment type="caution">
    <text evidence="8">The sequence shown here is derived from an EMBL/GenBank/DDBJ whole genome shotgun (WGS) entry which is preliminary data.</text>
</comment>
<evidence type="ECO:0000256" key="3">
    <source>
        <dbReference type="ARBA" id="ARBA00018111"/>
    </source>
</evidence>
<keyword evidence="4 5" id="KW-0963">Cytoplasm</keyword>
<dbReference type="HAMAP" id="MF_01114">
    <property type="entry name" value="RecX"/>
    <property type="match status" value="1"/>
</dbReference>
<comment type="subcellular location">
    <subcellularLocation>
        <location evidence="1 5">Cytoplasm</location>
    </subcellularLocation>
</comment>
<evidence type="ECO:0000256" key="1">
    <source>
        <dbReference type="ARBA" id="ARBA00004496"/>
    </source>
</evidence>
<feature type="domain" description="RecX second three-helical" evidence="7">
    <location>
        <begin position="116"/>
        <end position="156"/>
    </location>
</feature>
<evidence type="ECO:0000256" key="2">
    <source>
        <dbReference type="ARBA" id="ARBA00009695"/>
    </source>
</evidence>
<organism evidence="8 9">
    <name type="scientific">Rhodovibrio sodomensis</name>
    <dbReference type="NCBI Taxonomy" id="1088"/>
    <lineage>
        <taxon>Bacteria</taxon>
        <taxon>Pseudomonadati</taxon>
        <taxon>Pseudomonadota</taxon>
        <taxon>Alphaproteobacteria</taxon>
        <taxon>Rhodospirillales</taxon>
        <taxon>Rhodovibrionaceae</taxon>
        <taxon>Rhodovibrio</taxon>
    </lineage>
</organism>
<sequence length="244" mass="27204">MSDNTPADPTPEWLARQQAEIDDRPRGLSTDDGEGDDARTAKRSRKPRGPKPVTAERIHNKALWYLERWATSRANLKRSLMTWAYKSVQAHSSSLDEAERLIDAELDRLEEVHLLDDKAYAEGRAASLHRAGQSTRMIQMKLREKGLSDELVGHALAALQDETPGDPERAAALTLARKRRLGPWQNDPEKRAARRDKDLAALARAGFSFDLALEIVDAETVEALEQDSFPDPDPPVALLDDPDA</sequence>
<proteinExistence type="inferred from homology"/>
<dbReference type="RefSeq" id="WP_200338568.1">
    <property type="nucleotide sequence ID" value="NZ_NRRL01000001.1"/>
</dbReference>
<accession>A0ABS1D971</accession>
<evidence type="ECO:0000313" key="8">
    <source>
        <dbReference type="EMBL" id="MBK1666517.1"/>
    </source>
</evidence>
<protein>
    <recommendedName>
        <fullName evidence="3 5">Regulatory protein RecX</fullName>
    </recommendedName>
</protein>
<dbReference type="Gene3D" id="1.10.10.10">
    <property type="entry name" value="Winged helix-like DNA-binding domain superfamily/Winged helix DNA-binding domain"/>
    <property type="match status" value="1"/>
</dbReference>
<evidence type="ECO:0000259" key="7">
    <source>
        <dbReference type="Pfam" id="PF02631"/>
    </source>
</evidence>
<dbReference type="InterPro" id="IPR036388">
    <property type="entry name" value="WH-like_DNA-bd_sf"/>
</dbReference>
<comment type="function">
    <text evidence="5">Modulates RecA activity.</text>
</comment>
<evidence type="ECO:0000313" key="9">
    <source>
        <dbReference type="Proteomes" id="UP001296873"/>
    </source>
</evidence>
<dbReference type="Proteomes" id="UP001296873">
    <property type="component" value="Unassembled WGS sequence"/>
</dbReference>
<feature type="region of interest" description="Disordered" evidence="6">
    <location>
        <begin position="224"/>
        <end position="244"/>
    </location>
</feature>
<comment type="similarity">
    <text evidence="2 5">Belongs to the RecX family.</text>
</comment>
<dbReference type="EMBL" id="NRRL01000001">
    <property type="protein sequence ID" value="MBK1666517.1"/>
    <property type="molecule type" value="Genomic_DNA"/>
</dbReference>
<dbReference type="Pfam" id="PF02631">
    <property type="entry name" value="RecX_HTH2"/>
    <property type="match status" value="1"/>
</dbReference>
<evidence type="ECO:0000256" key="6">
    <source>
        <dbReference type="SAM" id="MobiDB-lite"/>
    </source>
</evidence>
<dbReference type="InterPro" id="IPR053924">
    <property type="entry name" value="RecX_HTH_2nd"/>
</dbReference>
<gene>
    <name evidence="5" type="primary">recX</name>
    <name evidence="8" type="ORF">CKO28_00485</name>
</gene>
<name>A0ABS1D971_9PROT</name>
<evidence type="ECO:0000256" key="5">
    <source>
        <dbReference type="HAMAP-Rule" id="MF_01114"/>
    </source>
</evidence>
<reference evidence="8 9" key="1">
    <citation type="journal article" date="2020" name="Microorganisms">
        <title>Osmotic Adaptation and Compatible Solute Biosynthesis of Phototrophic Bacteria as Revealed from Genome Analyses.</title>
        <authorList>
            <person name="Imhoff J.F."/>
            <person name="Rahn T."/>
            <person name="Kunzel S."/>
            <person name="Keller A."/>
            <person name="Neulinger S.C."/>
        </authorList>
    </citation>
    <scope>NUCLEOTIDE SEQUENCE [LARGE SCALE GENOMIC DNA]</scope>
    <source>
        <strain evidence="8 9">DSM 9895</strain>
    </source>
</reference>
<evidence type="ECO:0000256" key="4">
    <source>
        <dbReference type="ARBA" id="ARBA00022490"/>
    </source>
</evidence>
<keyword evidence="9" id="KW-1185">Reference proteome</keyword>
<feature type="region of interest" description="Disordered" evidence="6">
    <location>
        <begin position="1"/>
        <end position="54"/>
    </location>
</feature>
<dbReference type="InterPro" id="IPR003783">
    <property type="entry name" value="Regulatory_RecX"/>
</dbReference>